<dbReference type="SUPFAM" id="SSF63748">
    <property type="entry name" value="Tudor/PWWP/MBT"/>
    <property type="match status" value="3"/>
</dbReference>
<dbReference type="STRING" id="158441.A0A226EHQ1"/>
<keyword evidence="4" id="KW-1185">Reference proteome</keyword>
<dbReference type="InterPro" id="IPR035437">
    <property type="entry name" value="SNase_OB-fold_sf"/>
</dbReference>
<dbReference type="PANTHER" id="PTHR22948">
    <property type="entry name" value="TUDOR DOMAIN CONTAINING PROTEIN"/>
    <property type="match status" value="1"/>
</dbReference>
<evidence type="ECO:0000313" key="4">
    <source>
        <dbReference type="Proteomes" id="UP000198287"/>
    </source>
</evidence>
<comment type="caution">
    <text evidence="3">The sequence shown here is derived from an EMBL/GenBank/DDBJ whole genome shotgun (WGS) entry which is preliminary data.</text>
</comment>
<feature type="compositionally biased region" description="Basic and acidic residues" evidence="1">
    <location>
        <begin position="30"/>
        <end position="43"/>
    </location>
</feature>
<dbReference type="Gene3D" id="2.30.30.140">
    <property type="match status" value="3"/>
</dbReference>
<dbReference type="Pfam" id="PF00567">
    <property type="entry name" value="TUDOR"/>
    <property type="match status" value="3"/>
</dbReference>
<feature type="region of interest" description="Disordered" evidence="1">
    <location>
        <begin position="167"/>
        <end position="222"/>
    </location>
</feature>
<dbReference type="PROSITE" id="PS50304">
    <property type="entry name" value="TUDOR"/>
    <property type="match status" value="1"/>
</dbReference>
<dbReference type="PANTHER" id="PTHR22948:SF29">
    <property type="entry name" value="FI02030P-RELATED"/>
    <property type="match status" value="1"/>
</dbReference>
<dbReference type="Gene3D" id="2.40.50.90">
    <property type="match status" value="1"/>
</dbReference>
<proteinExistence type="predicted"/>
<feature type="compositionally biased region" description="Low complexity" evidence="1">
    <location>
        <begin position="7"/>
        <end position="18"/>
    </location>
</feature>
<feature type="region of interest" description="Disordered" evidence="1">
    <location>
        <begin position="1"/>
        <end position="76"/>
    </location>
</feature>
<accession>A0A226EHQ1</accession>
<gene>
    <name evidence="3" type="ORF">Fcan01_07141</name>
</gene>
<feature type="compositionally biased region" description="Polar residues" evidence="1">
    <location>
        <begin position="588"/>
        <end position="597"/>
    </location>
</feature>
<dbReference type="InterPro" id="IPR050621">
    <property type="entry name" value="Tudor_domain_containing"/>
</dbReference>
<feature type="compositionally biased region" description="Polar residues" evidence="1">
    <location>
        <begin position="212"/>
        <end position="222"/>
    </location>
</feature>
<sequence length="1539" mass="173885">MDDSDDSSSTSSGLSNDDPIGDIGDNQMPDTKKDHEEKEEHEVQVVLTTDTENLIKKEEPPNTDRNNTAGNIFCPQVPGTSVDQTWDYSLRQQPPSSGEQPQSNNKGGTIWLVDVEFQKKLDEYSVFSACDHEVIKLPCPCPKKESFSICKKCHRVFCSNKCLKKTKETQNKEGKPDEITETEEVVPCTDTTSAITSTSPKAASVKPKSSPRTLPQPSQMSPNIAVASMPYHENTLRPKMGMLPPNKQYGASMGNGNHPNPTRMIKSPPLPLFTSQTGGGNTFMPSNEDGLLGSFPMGMPNFQPMAFFQPPPPPQSMPIMNNNNAPYYPINTNQYHMGGVGMSNTLMPLPAARRYQDRRQNLPTTIPPYGHGNNMSNPQPRRITNKNLPPPPPQPHHQQHPQHPTQLSSSRNSLAYNSPHLKHNVPNQITEQPKPTLLHNYSAPPLRQSFDAQKSAFDHPPFENSVSQYKTQKPTKKEMSPDMDSLQKFRGLGRGNKSLQPSSTQKSETDNTYSSMVEPSTTAASRPQHQVFNSADTGVQVASSQFNKTRAVRKILVDSTSQNTQSKLTHPTTESYNNVKSATNFANPNTHLANQQDRAVPRQAIRKSSSQKTHLSSLSRKDVILVSDSPSDDPIFSDPYVFYGVPMQANHAYGDSLSDFYVWSGFGCNSNQSIIEELTSLGEGSLLPKTPIVGDCCIAKYTSDGVDGWFRARIIDIKDDQAQVYFIDYGNKEVVSNSLIRKLPLSLRKMRPSAIRVEIGDFRPNEGINAENLVEAFYKYILEHKFRVTIFENSVQRPTGRFEYPILKAKFEIKDSDGQWTELSDCLENEGLGHKISFDTQVFKKNENACDDYPCFTDVHREIPAKISHVNQPNDFYVIPEDNVTKRETLSTSLNDANMKFEEFKMEKWIETNYICISKRLEGIWARAKIVEITEDCTAIIRFIDFGDTVEKQLQYLKCVPANLLSIPQLAFRCSLPILPQDKWDLTDSNVTVLNDMKDLGISAIIIVFAMEFEIPAHIVEVFQLQSTLGLAKALLKKTDCLQEYEVDLDIRKKIQDQMQDRQTTDSRTEVEVANVHVPAITAPILPSQSKPQEQQRISPLKNDLLVEHELVEIASLDLTDASSEIRLPLPNIEPQKSLHEFKKSEFKITCMEGFNQLWIQPTNLADLAMHLQEVIIECVDSKNCFQAPPPLNTIVIAPYPDGNFHRGITRKISVGKKVKVMVEFIDVGNSFKISLRKLVPASENVANFPKLTYHAKLVDVDDDPQLLMSQDLDKVMDKVANITFLMDMCNGKQEPYIVSLRPKDAAEGDTISRRILAKQVWEWETVWNAGYKVDKILFSHSKYRDSVPLKVEHIEPTMLPPGLKLTGEVSRFTVEGDIYIVNITDKNDMIQRNHRVLEAQIARFVEKVAPTTFFPIIDEVILIYIPDIPELRSMNLHGVGKWNRCIRENSEYFRNFDYDEIYPINAEQSGHFLYRKLSLEFFHRVTVGVAECKLKDFKPSSALTKRMQSKLGERKSVTFMVDRYDEDNLINIITIDDF</sequence>
<feature type="region of interest" description="Disordered" evidence="1">
    <location>
        <begin position="588"/>
        <end position="614"/>
    </location>
</feature>
<dbReference type="CDD" id="cd20379">
    <property type="entry name" value="Tudor_dTUD-like"/>
    <property type="match status" value="2"/>
</dbReference>
<dbReference type="Proteomes" id="UP000198287">
    <property type="component" value="Unassembled WGS sequence"/>
</dbReference>
<feature type="compositionally biased region" description="Low complexity" evidence="1">
    <location>
        <begin position="197"/>
        <end position="211"/>
    </location>
</feature>
<feature type="region of interest" description="Disordered" evidence="1">
    <location>
        <begin position="456"/>
        <end position="525"/>
    </location>
</feature>
<name>A0A226EHQ1_FOLCA</name>
<protein>
    <submittedName>
        <fullName evidence="3">Tudor domain-containing protein 1</fullName>
    </submittedName>
</protein>
<dbReference type="InterPro" id="IPR002999">
    <property type="entry name" value="Tudor"/>
</dbReference>
<feature type="compositionally biased region" description="Polar residues" evidence="1">
    <location>
        <begin position="405"/>
        <end position="416"/>
    </location>
</feature>
<dbReference type="FunFam" id="2.30.30.140:FF:000018">
    <property type="entry name" value="Serine/threonine-protein kinase 31"/>
    <property type="match status" value="1"/>
</dbReference>
<feature type="domain" description="Tudor" evidence="2">
    <location>
        <begin position="690"/>
        <end position="750"/>
    </location>
</feature>
<evidence type="ECO:0000259" key="2">
    <source>
        <dbReference type="PROSITE" id="PS50304"/>
    </source>
</evidence>
<dbReference type="GO" id="GO:0005737">
    <property type="term" value="C:cytoplasm"/>
    <property type="evidence" value="ECO:0007669"/>
    <property type="project" value="UniProtKB-ARBA"/>
</dbReference>
<organism evidence="3 4">
    <name type="scientific">Folsomia candida</name>
    <name type="common">Springtail</name>
    <dbReference type="NCBI Taxonomy" id="158441"/>
    <lineage>
        <taxon>Eukaryota</taxon>
        <taxon>Metazoa</taxon>
        <taxon>Ecdysozoa</taxon>
        <taxon>Arthropoda</taxon>
        <taxon>Hexapoda</taxon>
        <taxon>Collembola</taxon>
        <taxon>Entomobryomorpha</taxon>
        <taxon>Isotomoidea</taxon>
        <taxon>Isotomidae</taxon>
        <taxon>Proisotominae</taxon>
        <taxon>Folsomia</taxon>
    </lineage>
</organism>
<evidence type="ECO:0000256" key="1">
    <source>
        <dbReference type="SAM" id="MobiDB-lite"/>
    </source>
</evidence>
<dbReference type="OrthoDB" id="9989103at2759"/>
<feature type="compositionally biased region" description="Basic and acidic residues" evidence="1">
    <location>
        <begin position="167"/>
        <end position="178"/>
    </location>
</feature>
<evidence type="ECO:0000313" key="3">
    <source>
        <dbReference type="EMBL" id="OXA56949.1"/>
    </source>
</evidence>
<reference evidence="3 4" key="1">
    <citation type="submission" date="2015-12" db="EMBL/GenBank/DDBJ databases">
        <title>The genome of Folsomia candida.</title>
        <authorList>
            <person name="Faddeeva A."/>
            <person name="Derks M.F."/>
            <person name="Anvar Y."/>
            <person name="Smit S."/>
            <person name="Van Straalen N."/>
            <person name="Roelofs D."/>
        </authorList>
    </citation>
    <scope>NUCLEOTIDE SEQUENCE [LARGE SCALE GENOMIC DNA]</scope>
    <source>
        <strain evidence="3 4">VU population</strain>
        <tissue evidence="3">Whole body</tissue>
    </source>
</reference>
<feature type="compositionally biased region" description="Polar residues" evidence="1">
    <location>
        <begin position="497"/>
        <end position="525"/>
    </location>
</feature>
<feature type="region of interest" description="Disordered" evidence="1">
    <location>
        <begin position="361"/>
        <end position="443"/>
    </location>
</feature>
<dbReference type="EMBL" id="LNIX01000003">
    <property type="protein sequence ID" value="OXA56949.1"/>
    <property type="molecule type" value="Genomic_DNA"/>
</dbReference>
<feature type="compositionally biased region" description="Basic and acidic residues" evidence="1">
    <location>
        <begin position="53"/>
        <end position="62"/>
    </location>
</feature>
<dbReference type="SMART" id="SM00333">
    <property type="entry name" value="TUDOR"/>
    <property type="match status" value="3"/>
</dbReference>